<keyword evidence="3" id="KW-1185">Reference proteome</keyword>
<feature type="domain" description="DUF427" evidence="1">
    <location>
        <begin position="35"/>
        <end position="119"/>
    </location>
</feature>
<organism evidence="2 3">
    <name type="scientific">Sneathiella chungangensis</name>
    <dbReference type="NCBI Taxonomy" id="1418234"/>
    <lineage>
        <taxon>Bacteria</taxon>
        <taxon>Pseudomonadati</taxon>
        <taxon>Pseudomonadota</taxon>
        <taxon>Alphaproteobacteria</taxon>
        <taxon>Sneathiellales</taxon>
        <taxon>Sneathiellaceae</taxon>
        <taxon>Sneathiella</taxon>
    </lineage>
</organism>
<proteinExistence type="predicted"/>
<dbReference type="PANTHER" id="PTHR34310">
    <property type="entry name" value="DUF427 DOMAIN PROTEIN (AFU_ORTHOLOGUE AFUA_3G02220)"/>
    <property type="match status" value="1"/>
</dbReference>
<name>A0A845M912_9PROT</name>
<gene>
    <name evidence="2" type="ORF">GQF03_00230</name>
</gene>
<dbReference type="RefSeq" id="WP_380741952.1">
    <property type="nucleotide sequence ID" value="NZ_JBHSDG010000002.1"/>
</dbReference>
<dbReference type="InterPro" id="IPR038694">
    <property type="entry name" value="DUF427_sf"/>
</dbReference>
<evidence type="ECO:0000259" key="1">
    <source>
        <dbReference type="Pfam" id="PF04248"/>
    </source>
</evidence>
<dbReference type="PANTHER" id="PTHR34310:SF9">
    <property type="entry name" value="BLR5716 PROTEIN"/>
    <property type="match status" value="1"/>
</dbReference>
<dbReference type="Pfam" id="PF04248">
    <property type="entry name" value="NTP_transf_9"/>
    <property type="match status" value="1"/>
</dbReference>
<comment type="caution">
    <text evidence="2">The sequence shown here is derived from an EMBL/GenBank/DDBJ whole genome shotgun (WGS) entry which is preliminary data.</text>
</comment>
<dbReference type="Proteomes" id="UP000445696">
    <property type="component" value="Unassembled WGS sequence"/>
</dbReference>
<accession>A0A845M912</accession>
<dbReference type="InterPro" id="IPR007361">
    <property type="entry name" value="DUF427"/>
</dbReference>
<sequence>METESQTAGIEAAPGFAKNPEYQIILEKPDREFVATLEGVEIARSHQAIVLREGNYPPVVYFPPADVQLKQAHMTDKDTYCPYKGIASYWTFGTEKNIAWSYEEPFREMLDIKGYISFFVNRLDDPLL</sequence>
<dbReference type="EMBL" id="WTVA01000001">
    <property type="protein sequence ID" value="MZR20752.1"/>
    <property type="molecule type" value="Genomic_DNA"/>
</dbReference>
<evidence type="ECO:0000313" key="3">
    <source>
        <dbReference type="Proteomes" id="UP000445696"/>
    </source>
</evidence>
<protein>
    <submittedName>
        <fullName evidence="2">DUF427 domain-containing protein</fullName>
    </submittedName>
</protein>
<reference evidence="2 3" key="1">
    <citation type="journal article" date="2014" name="Int. J. Syst. Evol. Microbiol.">
        <title>Sneathiella chungangensis sp. nov., isolated from a marine sand, and emended description of the genus Sneathiella.</title>
        <authorList>
            <person name="Siamphan C."/>
            <person name="Kim H."/>
            <person name="Lee J.S."/>
            <person name="Kim W."/>
        </authorList>
    </citation>
    <scope>NUCLEOTIDE SEQUENCE [LARGE SCALE GENOMIC DNA]</scope>
    <source>
        <strain evidence="2 3">KCTC 32476</strain>
    </source>
</reference>
<dbReference type="Gene3D" id="2.170.150.40">
    <property type="entry name" value="Domain of unknown function (DUF427)"/>
    <property type="match status" value="1"/>
</dbReference>
<evidence type="ECO:0000313" key="2">
    <source>
        <dbReference type="EMBL" id="MZR20752.1"/>
    </source>
</evidence>
<dbReference type="AlphaFoldDB" id="A0A845M912"/>